<protein>
    <submittedName>
        <fullName evidence="1">Uncharacterized protein</fullName>
    </submittedName>
</protein>
<evidence type="ECO:0000313" key="1">
    <source>
        <dbReference type="EMBL" id="ADQ19010.1"/>
    </source>
</evidence>
<reference evidence="1 2" key="2">
    <citation type="journal article" date="2011" name="Stand. Genomic Sci.">
        <title>Complete genome sequence of Leadbetterella byssophila type strain (4M15).</title>
        <authorList>
            <person name="Abt B."/>
            <person name="Teshima H."/>
            <person name="Lucas S."/>
            <person name="Lapidus A."/>
            <person name="Del Rio T.G."/>
            <person name="Nolan M."/>
            <person name="Tice H."/>
            <person name="Cheng J.F."/>
            <person name="Pitluck S."/>
            <person name="Liolios K."/>
            <person name="Pagani I."/>
            <person name="Ivanova N."/>
            <person name="Mavromatis K."/>
            <person name="Pati A."/>
            <person name="Tapia R."/>
            <person name="Han C."/>
            <person name="Goodwin L."/>
            <person name="Chen A."/>
            <person name="Palaniappan K."/>
            <person name="Land M."/>
            <person name="Hauser L."/>
            <person name="Chang Y.J."/>
            <person name="Jeffries C.D."/>
            <person name="Rohde M."/>
            <person name="Goker M."/>
            <person name="Tindall B.J."/>
            <person name="Detter J.C."/>
            <person name="Woyke T."/>
            <person name="Bristow J."/>
            <person name="Eisen J.A."/>
            <person name="Markowitz V."/>
            <person name="Hugenholtz P."/>
            <person name="Klenk H.P."/>
            <person name="Kyrpides N.C."/>
        </authorList>
    </citation>
    <scope>NUCLEOTIDE SEQUENCE [LARGE SCALE GENOMIC DNA]</scope>
    <source>
        <strain evidence="2">DSM 17132 / JCM 16389 / KACC 11308 / NBRC 106382 / 4M15</strain>
    </source>
</reference>
<accession>E4RX95</accession>
<dbReference type="PROSITE" id="PS51257">
    <property type="entry name" value="PROKAR_LIPOPROTEIN"/>
    <property type="match status" value="1"/>
</dbReference>
<sequence>MKKNILIALLGIFASCQDERLELKEKDLSTSQ</sequence>
<reference key="1">
    <citation type="submission" date="2010-11" db="EMBL/GenBank/DDBJ databases">
        <title>The complete genome of Leadbetterella byssophila DSM 17132.</title>
        <authorList>
            <consortium name="US DOE Joint Genome Institute (JGI-PGF)"/>
            <person name="Lucas S."/>
            <person name="Copeland A."/>
            <person name="Lapidus A."/>
            <person name="Glavina del Rio T."/>
            <person name="Dalin E."/>
            <person name="Tice H."/>
            <person name="Bruce D."/>
            <person name="Goodwin L."/>
            <person name="Pitluck S."/>
            <person name="Kyrpides N."/>
            <person name="Mavromatis K."/>
            <person name="Ivanova N."/>
            <person name="Teshima H."/>
            <person name="Brettin T."/>
            <person name="Detter J.C."/>
            <person name="Han C."/>
            <person name="Tapia R."/>
            <person name="Land M."/>
            <person name="Hauser L."/>
            <person name="Markowitz V."/>
            <person name="Cheng J.-F."/>
            <person name="Hugenholtz P."/>
            <person name="Woyke T."/>
            <person name="Wu D."/>
            <person name="Tindall B."/>
            <person name="Pomrenke H.G."/>
            <person name="Brambilla E."/>
            <person name="Klenk H.-P."/>
            <person name="Eisen J.A."/>
        </authorList>
    </citation>
    <scope>NUCLEOTIDE SEQUENCE [LARGE SCALE GENOMIC DNA]</scope>
    <source>
        <strain>DSM 17132</strain>
    </source>
</reference>
<dbReference type="Proteomes" id="UP000007435">
    <property type="component" value="Chromosome"/>
</dbReference>
<evidence type="ECO:0000313" key="2">
    <source>
        <dbReference type="Proteomes" id="UP000007435"/>
    </source>
</evidence>
<gene>
    <name evidence="1" type="ordered locus">Lbys_3359</name>
</gene>
<name>E4RX95_LEAB4</name>
<keyword evidence="2" id="KW-1185">Reference proteome</keyword>
<dbReference type="KEGG" id="lby:Lbys_3359"/>
<dbReference type="EMBL" id="CP002305">
    <property type="protein sequence ID" value="ADQ19010.1"/>
    <property type="molecule type" value="Genomic_DNA"/>
</dbReference>
<dbReference type="HOGENOM" id="CLU_3390068_0_0_10"/>
<dbReference type="AlphaFoldDB" id="E4RX95"/>
<organism evidence="1 2">
    <name type="scientific">Leadbetterella byssophila (strain DSM 17132 / JCM 16389 / KACC 11308 / NBRC 106382 / 4M15)</name>
    <dbReference type="NCBI Taxonomy" id="649349"/>
    <lineage>
        <taxon>Bacteria</taxon>
        <taxon>Pseudomonadati</taxon>
        <taxon>Bacteroidota</taxon>
        <taxon>Cytophagia</taxon>
        <taxon>Cytophagales</taxon>
        <taxon>Leadbetterellaceae</taxon>
        <taxon>Leadbetterella</taxon>
    </lineage>
</organism>
<proteinExistence type="predicted"/>